<feature type="transmembrane region" description="Helical" evidence="6">
    <location>
        <begin position="288"/>
        <end position="309"/>
    </location>
</feature>
<evidence type="ECO:0000313" key="7">
    <source>
        <dbReference type="EMBL" id="CAE4598832.1"/>
    </source>
</evidence>
<feature type="transmembrane region" description="Helical" evidence="6">
    <location>
        <begin position="330"/>
        <end position="349"/>
    </location>
</feature>
<dbReference type="EMBL" id="HBNS01013021">
    <property type="protein sequence ID" value="CAE4598832.1"/>
    <property type="molecule type" value="Transcribed_RNA"/>
</dbReference>
<keyword evidence="2 6" id="KW-0812">Transmembrane</keyword>
<name>A0A7S4R073_9STRA</name>
<accession>A0A7S4R073</accession>
<feature type="region of interest" description="Disordered" evidence="5">
    <location>
        <begin position="473"/>
        <end position="494"/>
    </location>
</feature>
<comment type="subcellular location">
    <subcellularLocation>
        <location evidence="1">Membrane</location>
        <topology evidence="1">Multi-pass membrane protein</topology>
    </subcellularLocation>
</comment>
<feature type="transmembrane region" description="Helical" evidence="6">
    <location>
        <begin position="115"/>
        <end position="134"/>
    </location>
</feature>
<dbReference type="InterPro" id="IPR005178">
    <property type="entry name" value="Ostalpha/TMEM184C"/>
</dbReference>
<evidence type="ECO:0000256" key="4">
    <source>
        <dbReference type="ARBA" id="ARBA00023136"/>
    </source>
</evidence>
<dbReference type="Pfam" id="PF03619">
    <property type="entry name" value="Solute_trans_a"/>
    <property type="match status" value="1"/>
</dbReference>
<dbReference type="PANTHER" id="PTHR23423">
    <property type="entry name" value="ORGANIC SOLUTE TRANSPORTER-RELATED"/>
    <property type="match status" value="1"/>
</dbReference>
<evidence type="ECO:0000256" key="3">
    <source>
        <dbReference type="ARBA" id="ARBA00022989"/>
    </source>
</evidence>
<reference evidence="7" key="1">
    <citation type="submission" date="2021-01" db="EMBL/GenBank/DDBJ databases">
        <authorList>
            <person name="Corre E."/>
            <person name="Pelletier E."/>
            <person name="Niang G."/>
            <person name="Scheremetjew M."/>
            <person name="Finn R."/>
            <person name="Kale V."/>
            <person name="Holt S."/>
            <person name="Cochrane G."/>
            <person name="Meng A."/>
            <person name="Brown T."/>
            <person name="Cohen L."/>
        </authorList>
    </citation>
    <scope>NUCLEOTIDE SEQUENCE</scope>
    <source>
        <strain evidence="7">GSO104</strain>
    </source>
</reference>
<feature type="transmembrane region" description="Helical" evidence="6">
    <location>
        <begin position="254"/>
        <end position="276"/>
    </location>
</feature>
<feature type="transmembrane region" description="Helical" evidence="6">
    <location>
        <begin position="369"/>
        <end position="389"/>
    </location>
</feature>
<feature type="transmembrane region" description="Helical" evidence="6">
    <location>
        <begin position="154"/>
        <end position="173"/>
    </location>
</feature>
<dbReference type="AlphaFoldDB" id="A0A7S4R073"/>
<dbReference type="SMART" id="SM01417">
    <property type="entry name" value="Solute_trans_a"/>
    <property type="match status" value="1"/>
</dbReference>
<proteinExistence type="predicted"/>
<keyword evidence="3 6" id="KW-1133">Transmembrane helix</keyword>
<gene>
    <name evidence="7" type="ORF">DBRI00130_LOCUS10497</name>
</gene>
<keyword evidence="4 6" id="KW-0472">Membrane</keyword>
<evidence type="ECO:0000256" key="1">
    <source>
        <dbReference type="ARBA" id="ARBA00004141"/>
    </source>
</evidence>
<evidence type="ECO:0000256" key="6">
    <source>
        <dbReference type="SAM" id="Phobius"/>
    </source>
</evidence>
<sequence>MGALTKGLNVMALLALTAVVAFLAVFQIHSSAKIAHLNNELSTQMKSMHDLQSSLNQMQSLVHHEENEIGGLRKFVGSKFNFTMQNIDAIVNETQTTLNEEVQKVNDDVSSQNNFIAYEFAGIFAVLGTLVFLWHTTSHLRDMNEPFVQRKILAILWMCPIYSVTSWLGLVFTSAEPYLSMIKDFYEAYCIYTFLSFLIAVLGRGDRNAVIDLLAGHADHMKPPLRLCGLLDGGKKYDDDPRAKAEAVLFQCQLFAMQFVLLRPLTSVALVISNALHTGSRDYTSPQFYIIWIINGSIFVAFSGLVKFYHLVREDLKWCNPFPKFLCIKGVVFMTFWQRMVITLIASTALENRFEDDRERREWIQQAQSFLVCIEMLVFAIVHCYVFPVEEWQNDYRPKQHKSNIVDNLALKDFAKDLKYIMKSRKARKRALNKMNREKVRTSDLYLDEIELAQQTKQGGDDTAVRADTQIEYTSEHSQKSPVSSDEEYTEEDIDWERLEKYMKETYKEEDKQEISTNEII</sequence>
<feature type="transmembrane region" description="Helical" evidence="6">
    <location>
        <begin position="185"/>
        <end position="203"/>
    </location>
</feature>
<protein>
    <submittedName>
        <fullName evidence="7">Uncharacterized protein</fullName>
    </submittedName>
</protein>
<feature type="compositionally biased region" description="Acidic residues" evidence="5">
    <location>
        <begin position="485"/>
        <end position="494"/>
    </location>
</feature>
<dbReference type="GO" id="GO:0016020">
    <property type="term" value="C:membrane"/>
    <property type="evidence" value="ECO:0007669"/>
    <property type="project" value="UniProtKB-SubCell"/>
</dbReference>
<evidence type="ECO:0000256" key="2">
    <source>
        <dbReference type="ARBA" id="ARBA00022692"/>
    </source>
</evidence>
<organism evidence="7">
    <name type="scientific">Ditylum brightwellii</name>
    <dbReference type="NCBI Taxonomy" id="49249"/>
    <lineage>
        <taxon>Eukaryota</taxon>
        <taxon>Sar</taxon>
        <taxon>Stramenopiles</taxon>
        <taxon>Ochrophyta</taxon>
        <taxon>Bacillariophyta</taxon>
        <taxon>Mediophyceae</taxon>
        <taxon>Lithodesmiophycidae</taxon>
        <taxon>Lithodesmiales</taxon>
        <taxon>Lithodesmiaceae</taxon>
        <taxon>Ditylum</taxon>
    </lineage>
</organism>
<evidence type="ECO:0000256" key="5">
    <source>
        <dbReference type="SAM" id="MobiDB-lite"/>
    </source>
</evidence>